<dbReference type="InterPro" id="IPR003599">
    <property type="entry name" value="Ig_sub"/>
</dbReference>
<dbReference type="PROSITE" id="PS50835">
    <property type="entry name" value="IG_LIKE"/>
    <property type="match status" value="2"/>
</dbReference>
<dbReference type="PANTHER" id="PTHR44427">
    <property type="entry name" value="CARCINOEMBRYONIC ANTIGEN-RELATED CELL ADHESION MOLECULE 19"/>
    <property type="match status" value="1"/>
</dbReference>
<feature type="domain" description="Ig-like" evidence="5">
    <location>
        <begin position="151"/>
        <end position="207"/>
    </location>
</feature>
<dbReference type="InterPro" id="IPR013106">
    <property type="entry name" value="Ig_V-set"/>
</dbReference>
<dbReference type="Pfam" id="PF13895">
    <property type="entry name" value="Ig_2"/>
    <property type="match status" value="1"/>
</dbReference>
<dbReference type="Pfam" id="PF07686">
    <property type="entry name" value="V-set"/>
    <property type="match status" value="1"/>
</dbReference>
<reference evidence="6" key="2">
    <citation type="submission" date="2025-09" db="UniProtKB">
        <authorList>
            <consortium name="Ensembl"/>
        </authorList>
    </citation>
    <scope>IDENTIFICATION</scope>
</reference>
<proteinExistence type="inferred from homology"/>
<dbReference type="SMART" id="SM00408">
    <property type="entry name" value="IGc2"/>
    <property type="match status" value="2"/>
</dbReference>
<dbReference type="InterPro" id="IPR003598">
    <property type="entry name" value="Ig_sub2"/>
</dbReference>
<reference evidence="6" key="1">
    <citation type="submission" date="2025-08" db="UniProtKB">
        <authorList>
            <consortium name="Ensembl"/>
        </authorList>
    </citation>
    <scope>IDENTIFICATION</scope>
</reference>
<evidence type="ECO:0000313" key="7">
    <source>
        <dbReference type="Proteomes" id="UP000472273"/>
    </source>
</evidence>
<keyword evidence="1" id="KW-0732">Signal</keyword>
<protein>
    <recommendedName>
        <fullName evidence="5">Ig-like domain-containing protein</fullName>
    </recommendedName>
</protein>
<comment type="similarity">
    <text evidence="4">Belongs to the immunoglobulin superfamily. CEA family.</text>
</comment>
<dbReference type="InterPro" id="IPR007110">
    <property type="entry name" value="Ig-like_dom"/>
</dbReference>
<dbReference type="InterPro" id="IPR013098">
    <property type="entry name" value="Ig_I-set"/>
</dbReference>
<evidence type="ECO:0000256" key="3">
    <source>
        <dbReference type="ARBA" id="ARBA00023319"/>
    </source>
</evidence>
<dbReference type="AlphaFoldDB" id="A0A670ZYA7"/>
<keyword evidence="7" id="KW-1185">Reference proteome</keyword>
<organism evidence="6 7">
    <name type="scientific">Pseudonaja textilis</name>
    <name type="common">Eastern brown snake</name>
    <dbReference type="NCBI Taxonomy" id="8673"/>
    <lineage>
        <taxon>Eukaryota</taxon>
        <taxon>Metazoa</taxon>
        <taxon>Chordata</taxon>
        <taxon>Craniata</taxon>
        <taxon>Vertebrata</taxon>
        <taxon>Euteleostomi</taxon>
        <taxon>Lepidosauria</taxon>
        <taxon>Squamata</taxon>
        <taxon>Bifurcata</taxon>
        <taxon>Unidentata</taxon>
        <taxon>Episquamata</taxon>
        <taxon>Toxicofera</taxon>
        <taxon>Serpentes</taxon>
        <taxon>Colubroidea</taxon>
        <taxon>Elapidae</taxon>
        <taxon>Hydrophiinae</taxon>
        <taxon>Pseudonaja</taxon>
    </lineage>
</organism>
<name>A0A670ZYA7_PSETE</name>
<sequence length="413" mass="45730">MGVVCWRSSSPALCGTTHTIISLFSRHRINIVSIPENPAEGQNVTFSVERVQGDIREVNWFRGLASQGSSRIFSFFPGNYRPQRNGVQFTNREFGFHNGSIQITGLKHSDAGQYNVVILLRPKEILNASIDLRLASKYGSSTYKAVCLAAIRWLQNGKPLRSCSRIQLSNNKQTLTIQPVLRRDAGAYQCHISNLFSARRSDTTIISVIYGPDPPFINETINLNEETVSLTCVAVAYPNTTNEWYYNGQLVENNPKVLIRKIVPENSGYYSCRATNPKSMMTATVSLSLSSSTAATVFHLARAEKTVPIVLNPPNPMEKLDVMLHPPKLIDGIVYCKIDTKEHLIVTLYLPPLVGNTTGPYYTKREVAGFGCSLLIKNLHLADTGTYVVTMNGPSVDGKGDIKIQVLGMVYLL</sequence>
<dbReference type="SMART" id="SM00409">
    <property type="entry name" value="IG"/>
    <property type="match status" value="3"/>
</dbReference>
<evidence type="ECO:0000313" key="6">
    <source>
        <dbReference type="Ensembl" id="ENSPTXP00000027688.1"/>
    </source>
</evidence>
<dbReference type="Gene3D" id="2.60.40.10">
    <property type="entry name" value="Immunoglobulins"/>
    <property type="match status" value="4"/>
</dbReference>
<dbReference type="Proteomes" id="UP000472273">
    <property type="component" value="Unplaced"/>
</dbReference>
<keyword evidence="2" id="KW-0325">Glycoprotein</keyword>
<accession>A0A670ZYA7</accession>
<dbReference type="Ensembl" id="ENSPTXT00000028533.1">
    <property type="protein sequence ID" value="ENSPTXP00000027688.1"/>
    <property type="gene ID" value="ENSPTXG00000019070.1"/>
</dbReference>
<evidence type="ECO:0000256" key="1">
    <source>
        <dbReference type="ARBA" id="ARBA00022729"/>
    </source>
</evidence>
<evidence type="ECO:0000256" key="4">
    <source>
        <dbReference type="ARBA" id="ARBA00038222"/>
    </source>
</evidence>
<keyword evidence="3" id="KW-0393">Immunoglobulin domain</keyword>
<evidence type="ECO:0000259" key="5">
    <source>
        <dbReference type="PROSITE" id="PS50835"/>
    </source>
</evidence>
<dbReference type="GeneTree" id="ENSGT01100000263479"/>
<dbReference type="CDD" id="cd00096">
    <property type="entry name" value="Ig"/>
    <property type="match status" value="1"/>
</dbReference>
<evidence type="ECO:0000256" key="2">
    <source>
        <dbReference type="ARBA" id="ARBA00023180"/>
    </source>
</evidence>
<dbReference type="Pfam" id="PF07679">
    <property type="entry name" value="I-set"/>
    <property type="match status" value="1"/>
</dbReference>
<dbReference type="InterPro" id="IPR013783">
    <property type="entry name" value="Ig-like_fold"/>
</dbReference>
<dbReference type="SUPFAM" id="SSF48726">
    <property type="entry name" value="Immunoglobulin"/>
    <property type="match status" value="3"/>
</dbReference>
<dbReference type="PANTHER" id="PTHR44427:SF1">
    <property type="entry name" value="CARCINOEMBRYONIC ANTIGEN-RELATED CELL ADHESION MOLECULE 1"/>
    <property type="match status" value="1"/>
</dbReference>
<feature type="domain" description="Ig-like" evidence="5">
    <location>
        <begin position="214"/>
        <end position="288"/>
    </location>
</feature>
<dbReference type="InterPro" id="IPR050831">
    <property type="entry name" value="CEA_cell_adhesion"/>
</dbReference>
<dbReference type="InterPro" id="IPR036179">
    <property type="entry name" value="Ig-like_dom_sf"/>
</dbReference>